<reference evidence="1 2" key="1">
    <citation type="submission" date="2018-03" db="EMBL/GenBank/DDBJ databases">
        <title>The ancient ancestry and fast evolution of plastids.</title>
        <authorList>
            <person name="Moore K.R."/>
            <person name="Magnabosco C."/>
            <person name="Momper L."/>
            <person name="Gold D.A."/>
            <person name="Bosak T."/>
            <person name="Fournier G.P."/>
        </authorList>
    </citation>
    <scope>NUCLEOTIDE SEQUENCE [LARGE SCALE GENOMIC DNA]</scope>
    <source>
        <strain evidence="1 2">CCALA 037</strain>
    </source>
</reference>
<evidence type="ECO:0000313" key="2">
    <source>
        <dbReference type="Proteomes" id="UP000238937"/>
    </source>
</evidence>
<dbReference type="RefSeq" id="WP_106311592.1">
    <property type="nucleotide sequence ID" value="NZ_PVWO01000516.1"/>
</dbReference>
<dbReference type="OrthoDB" id="574763at2"/>
<organism evidence="1 2">
    <name type="scientific">Chamaesiphon polymorphus CCALA 037</name>
    <dbReference type="NCBI Taxonomy" id="2107692"/>
    <lineage>
        <taxon>Bacteria</taxon>
        <taxon>Bacillati</taxon>
        <taxon>Cyanobacteriota</taxon>
        <taxon>Cyanophyceae</taxon>
        <taxon>Gomontiellales</taxon>
        <taxon>Chamaesiphonaceae</taxon>
        <taxon>Chamaesiphon</taxon>
    </lineage>
</organism>
<dbReference type="Proteomes" id="UP000238937">
    <property type="component" value="Unassembled WGS sequence"/>
</dbReference>
<dbReference type="EMBL" id="PVWO01000516">
    <property type="protein sequence ID" value="PSB44755.1"/>
    <property type="molecule type" value="Genomic_DNA"/>
</dbReference>
<sequence>MANIKLKDLAVHSIAEIDLFGNSDSCIRDLSECELALEGGKRRSIAPILPPPIVSNWPTPANPSFDGFFPIVANFYI</sequence>
<dbReference type="AlphaFoldDB" id="A0A2T1FID1"/>
<name>A0A2T1FID1_9CYAN</name>
<keyword evidence="2" id="KW-1185">Reference proteome</keyword>
<comment type="caution">
    <text evidence="1">The sequence shown here is derived from an EMBL/GenBank/DDBJ whole genome shotgun (WGS) entry which is preliminary data.</text>
</comment>
<gene>
    <name evidence="1" type="ORF">C7B77_25520</name>
</gene>
<protein>
    <submittedName>
        <fullName evidence="1">Uncharacterized protein</fullName>
    </submittedName>
</protein>
<proteinExistence type="predicted"/>
<accession>A0A2T1FID1</accession>
<evidence type="ECO:0000313" key="1">
    <source>
        <dbReference type="EMBL" id="PSB44755.1"/>
    </source>
</evidence>